<gene>
    <name evidence="1" type="ORF">LY90DRAFT_708318</name>
</gene>
<proteinExistence type="predicted"/>
<keyword evidence="2" id="KW-1185">Reference proteome</keyword>
<protein>
    <recommendedName>
        <fullName evidence="3">Tubby C-terminal domain-containing protein</fullName>
    </recommendedName>
</protein>
<evidence type="ECO:0000313" key="1">
    <source>
        <dbReference type="EMBL" id="ORY17711.1"/>
    </source>
</evidence>
<organism evidence="1 2">
    <name type="scientific">Neocallimastix californiae</name>
    <dbReference type="NCBI Taxonomy" id="1754190"/>
    <lineage>
        <taxon>Eukaryota</taxon>
        <taxon>Fungi</taxon>
        <taxon>Fungi incertae sedis</taxon>
        <taxon>Chytridiomycota</taxon>
        <taxon>Chytridiomycota incertae sedis</taxon>
        <taxon>Neocallimastigomycetes</taxon>
        <taxon>Neocallimastigales</taxon>
        <taxon>Neocallimastigaceae</taxon>
        <taxon>Neocallimastix</taxon>
    </lineage>
</organism>
<dbReference type="Proteomes" id="UP000193920">
    <property type="component" value="Unassembled WGS sequence"/>
</dbReference>
<dbReference type="OrthoDB" id="10409292at2759"/>
<sequence>MSSSKERIVNAKSKYRCDYVNFSLNTKIKVYSVIPNEELFYKIEGNILRSVTDPLTLYDERQNHKEIMYADDKYHYFTQDSHIIKSKISNEILCEMEGKYKKTYNGDSYDLYANNTMVGIAKFNKKNDYGDVETTSGDLIAEFSRDYLTKDYTVQINENNIFTDEVLLMIFASYVSDYSYDDSINKKN</sequence>
<dbReference type="AlphaFoldDB" id="A0A1Y2A5B6"/>
<dbReference type="EMBL" id="MCOG01000325">
    <property type="protein sequence ID" value="ORY17711.1"/>
    <property type="molecule type" value="Genomic_DNA"/>
</dbReference>
<comment type="caution">
    <text evidence="1">The sequence shown here is derived from an EMBL/GenBank/DDBJ whole genome shotgun (WGS) entry which is preliminary data.</text>
</comment>
<name>A0A1Y2A5B6_9FUNG</name>
<feature type="non-terminal residue" evidence="1">
    <location>
        <position position="188"/>
    </location>
</feature>
<accession>A0A1Y2A5B6</accession>
<evidence type="ECO:0000313" key="2">
    <source>
        <dbReference type="Proteomes" id="UP000193920"/>
    </source>
</evidence>
<reference evidence="1 2" key="1">
    <citation type="submission" date="2016-08" db="EMBL/GenBank/DDBJ databases">
        <title>A Parts List for Fungal Cellulosomes Revealed by Comparative Genomics.</title>
        <authorList>
            <consortium name="DOE Joint Genome Institute"/>
            <person name="Haitjema C.H."/>
            <person name="Gilmore S.P."/>
            <person name="Henske J.K."/>
            <person name="Solomon K.V."/>
            <person name="De Groot R."/>
            <person name="Kuo A."/>
            <person name="Mondo S.J."/>
            <person name="Salamov A.A."/>
            <person name="Labutti K."/>
            <person name="Zhao Z."/>
            <person name="Chiniquy J."/>
            <person name="Barry K."/>
            <person name="Brewer H.M."/>
            <person name="Purvine S.O."/>
            <person name="Wright A.T."/>
            <person name="Boxma B."/>
            <person name="Van Alen T."/>
            <person name="Hackstein J.H."/>
            <person name="Baker S.E."/>
            <person name="Grigoriev I.V."/>
            <person name="O'Malley M.A."/>
        </authorList>
    </citation>
    <scope>NUCLEOTIDE SEQUENCE [LARGE SCALE GENOMIC DNA]</scope>
    <source>
        <strain evidence="1 2">G1</strain>
    </source>
</reference>
<evidence type="ECO:0008006" key="3">
    <source>
        <dbReference type="Google" id="ProtNLM"/>
    </source>
</evidence>